<dbReference type="Gene3D" id="2.40.50.100">
    <property type="match status" value="1"/>
</dbReference>
<protein>
    <submittedName>
        <fullName evidence="8">Biotin/lipoyl-binding protein</fullName>
    </submittedName>
</protein>
<keyword evidence="6" id="KW-0175">Coiled coil</keyword>
<evidence type="ECO:0000256" key="4">
    <source>
        <dbReference type="ARBA" id="ARBA00022989"/>
    </source>
</evidence>
<proteinExistence type="inferred from homology"/>
<feature type="non-terminal residue" evidence="8">
    <location>
        <position position="148"/>
    </location>
</feature>
<dbReference type="Gene3D" id="1.10.287.470">
    <property type="entry name" value="Helix hairpin bin"/>
    <property type="match status" value="1"/>
</dbReference>
<dbReference type="PRINTS" id="PR01490">
    <property type="entry name" value="RTXTOXIND"/>
</dbReference>
<dbReference type="RefSeq" id="WP_350387148.1">
    <property type="nucleotide sequence ID" value="NZ_JBEOME010000118.1"/>
</dbReference>
<evidence type="ECO:0000256" key="2">
    <source>
        <dbReference type="ARBA" id="ARBA00009477"/>
    </source>
</evidence>
<comment type="similarity">
    <text evidence="2">Belongs to the membrane fusion protein (MFP) (TC 8.A.1) family.</text>
</comment>
<feature type="coiled-coil region" evidence="6">
    <location>
        <begin position="97"/>
        <end position="148"/>
    </location>
</feature>
<dbReference type="InterPro" id="IPR050739">
    <property type="entry name" value="MFP"/>
</dbReference>
<organism evidence="8 9">
    <name type="scientific">Bacillus altitudinis</name>
    <dbReference type="NCBI Taxonomy" id="293387"/>
    <lineage>
        <taxon>Bacteria</taxon>
        <taxon>Bacillati</taxon>
        <taxon>Bacillota</taxon>
        <taxon>Bacilli</taxon>
        <taxon>Bacillales</taxon>
        <taxon>Bacillaceae</taxon>
        <taxon>Bacillus</taxon>
    </lineage>
</organism>
<feature type="non-terminal residue" evidence="8">
    <location>
        <position position="1"/>
    </location>
</feature>
<name>A0ABV1SCD8_BACAB</name>
<comment type="subcellular location">
    <subcellularLocation>
        <location evidence="1">Membrane</location>
        <topology evidence="1">Single-pass membrane protein</topology>
    </subcellularLocation>
</comment>
<comment type="caution">
    <text evidence="8">The sequence shown here is derived from an EMBL/GenBank/DDBJ whole genome shotgun (WGS) entry which is preliminary data.</text>
</comment>
<reference evidence="8 9" key="1">
    <citation type="submission" date="2024-06" db="EMBL/GenBank/DDBJ databases">
        <title>Construction of an artificial bacterial consortium using nitrogen cycle bacteria from Cuatro Cienegas Basin and a mangrove forest.</title>
        <authorList>
            <person name="Aguilera-Najera D."/>
            <person name="Marquez-Cianci L."/>
            <person name="Martinez-Perez E."/>
            <person name="Rosas-Barrera M."/>
            <person name="Rodriguez-Cruz U.E."/>
            <person name="Tapia-Lopez R."/>
            <person name="Eguiarte L.E."/>
            <person name="Souza-Saldivar V."/>
        </authorList>
    </citation>
    <scope>NUCLEOTIDE SEQUENCE [LARGE SCALE GENOMIC DNA]</scope>
    <source>
        <strain evidence="8 9">S14-15</strain>
    </source>
</reference>
<feature type="transmembrane region" description="Helical" evidence="7">
    <location>
        <begin position="7"/>
        <end position="24"/>
    </location>
</feature>
<dbReference type="Proteomes" id="UP001467674">
    <property type="component" value="Unassembled WGS sequence"/>
</dbReference>
<keyword evidence="9" id="KW-1185">Reference proteome</keyword>
<dbReference type="PANTHER" id="PTHR30386:SF26">
    <property type="entry name" value="TRANSPORT PROTEIN COMB"/>
    <property type="match status" value="1"/>
</dbReference>
<evidence type="ECO:0000313" key="8">
    <source>
        <dbReference type="EMBL" id="MER3123759.1"/>
    </source>
</evidence>
<dbReference type="SUPFAM" id="SSF111369">
    <property type="entry name" value="HlyD-like secretion proteins"/>
    <property type="match status" value="1"/>
</dbReference>
<keyword evidence="5 7" id="KW-0472">Membrane</keyword>
<evidence type="ECO:0000256" key="3">
    <source>
        <dbReference type="ARBA" id="ARBA00022692"/>
    </source>
</evidence>
<evidence type="ECO:0000256" key="1">
    <source>
        <dbReference type="ARBA" id="ARBA00004167"/>
    </source>
</evidence>
<evidence type="ECO:0000256" key="5">
    <source>
        <dbReference type="ARBA" id="ARBA00023136"/>
    </source>
</evidence>
<evidence type="ECO:0000256" key="7">
    <source>
        <dbReference type="SAM" id="Phobius"/>
    </source>
</evidence>
<dbReference type="PANTHER" id="PTHR30386">
    <property type="entry name" value="MEMBRANE FUSION SUBUNIT OF EMRAB-TOLC MULTIDRUG EFFLUX PUMP"/>
    <property type="match status" value="1"/>
</dbReference>
<sequence>PPKFFRLIILTVLTLFIGFIIWSTNSTKTFIVKGQGLVSTEDKTSLMAKVSGEVEEVFIKEGQVVKKGDLLLTVNAPDLKYQLNQIDGQIDVISRRMELLKRAEKNASNQKNNFDKNDFEEDEIYNKLNESYSKLEEYKVDEESLKKQ</sequence>
<evidence type="ECO:0000256" key="6">
    <source>
        <dbReference type="SAM" id="Coils"/>
    </source>
</evidence>
<dbReference type="EMBL" id="JBEOME010000118">
    <property type="protein sequence ID" value="MER3123759.1"/>
    <property type="molecule type" value="Genomic_DNA"/>
</dbReference>
<accession>A0ABV1SCD8</accession>
<evidence type="ECO:0000313" key="9">
    <source>
        <dbReference type="Proteomes" id="UP001467674"/>
    </source>
</evidence>
<keyword evidence="3 7" id="KW-0812">Transmembrane</keyword>
<gene>
    <name evidence="8" type="ORF">ABQG71_21725</name>
</gene>
<keyword evidence="4 7" id="KW-1133">Transmembrane helix</keyword>